<proteinExistence type="predicted"/>
<protein>
    <submittedName>
        <fullName evidence="2">Alpha/beta fold hydrolase</fullName>
    </submittedName>
</protein>
<name>A0A533I880_PARDE</name>
<feature type="domain" description="AB hydrolase-1" evidence="1">
    <location>
        <begin position="16"/>
        <end position="237"/>
    </location>
</feature>
<accession>A0A533I880</accession>
<dbReference type="Gene3D" id="3.40.50.1820">
    <property type="entry name" value="alpha/beta hydrolase"/>
    <property type="match status" value="1"/>
</dbReference>
<dbReference type="SUPFAM" id="SSF53474">
    <property type="entry name" value="alpha/beta-Hydrolases"/>
    <property type="match status" value="1"/>
</dbReference>
<dbReference type="InterPro" id="IPR000073">
    <property type="entry name" value="AB_hydrolase_1"/>
</dbReference>
<organism evidence="2 3">
    <name type="scientific">Paracoccus denitrificans</name>
    <dbReference type="NCBI Taxonomy" id="266"/>
    <lineage>
        <taxon>Bacteria</taxon>
        <taxon>Pseudomonadati</taxon>
        <taxon>Pseudomonadota</taxon>
        <taxon>Alphaproteobacteria</taxon>
        <taxon>Rhodobacterales</taxon>
        <taxon>Paracoccaceae</taxon>
        <taxon>Paracoccus</taxon>
    </lineage>
</organism>
<dbReference type="Proteomes" id="UP000315344">
    <property type="component" value="Unassembled WGS sequence"/>
</dbReference>
<comment type="caution">
    <text evidence="2">The sequence shown here is derived from an EMBL/GenBank/DDBJ whole genome shotgun (WGS) entry which is preliminary data.</text>
</comment>
<sequence length="257" mass="28769">MSDRLWTRSEGTGPPVVFIHGWMMDHRDEAATYDAAFADRGFRRIYVDLPGMGESASAGVPHDLDGYADLLAAEIARLTHGQRFLLSGSSAGALIACGIAARLPDYVRGLLLRVPLVHGPDDHRDIDTVTPLDAGAQPGDPLMRHPVWRRGLYRKLRERVAPAMKRANLSALSPLREDRNRYDLRRNLTSFDRPALILAARQDDNVGWRDALSRFAEWPRATIAVLDGASHEFPLDHQFPLMRALVHDWLDRLELAA</sequence>
<dbReference type="GO" id="GO:0016787">
    <property type="term" value="F:hydrolase activity"/>
    <property type="evidence" value="ECO:0007669"/>
    <property type="project" value="UniProtKB-KW"/>
</dbReference>
<dbReference type="PANTHER" id="PTHR43798:SF6">
    <property type="entry name" value="HYDROLASE, PUTATIVE (AFU_ORTHOLOGUE AFUA_4G13070)-RELATED"/>
    <property type="match status" value="1"/>
</dbReference>
<keyword evidence="2" id="KW-0378">Hydrolase</keyword>
<gene>
    <name evidence="2" type="ORF">DI616_09110</name>
</gene>
<dbReference type="PANTHER" id="PTHR43798">
    <property type="entry name" value="MONOACYLGLYCEROL LIPASE"/>
    <property type="match status" value="1"/>
</dbReference>
<dbReference type="AlphaFoldDB" id="A0A533I880"/>
<evidence type="ECO:0000313" key="3">
    <source>
        <dbReference type="Proteomes" id="UP000315344"/>
    </source>
</evidence>
<dbReference type="InterPro" id="IPR050266">
    <property type="entry name" value="AB_hydrolase_sf"/>
</dbReference>
<dbReference type="Pfam" id="PF12697">
    <property type="entry name" value="Abhydrolase_6"/>
    <property type="match status" value="1"/>
</dbReference>
<dbReference type="InterPro" id="IPR029058">
    <property type="entry name" value="AB_hydrolase_fold"/>
</dbReference>
<evidence type="ECO:0000259" key="1">
    <source>
        <dbReference type="Pfam" id="PF12697"/>
    </source>
</evidence>
<evidence type="ECO:0000313" key="2">
    <source>
        <dbReference type="EMBL" id="TKW66644.1"/>
    </source>
</evidence>
<reference evidence="2 3" key="1">
    <citation type="journal article" date="2017" name="Nat. Commun.">
        <title>In situ click chemistry generation of cyclooxygenase-2 inhibitors.</title>
        <authorList>
            <person name="Bhardwaj A."/>
            <person name="Kaur J."/>
            <person name="Wuest M."/>
            <person name="Wuest F."/>
        </authorList>
    </citation>
    <scope>NUCLEOTIDE SEQUENCE [LARGE SCALE GENOMIC DNA]</scope>
    <source>
        <strain evidence="2">S2_012_000_R3_94</strain>
    </source>
</reference>
<dbReference type="EMBL" id="VAFL01000006">
    <property type="protein sequence ID" value="TKW66644.1"/>
    <property type="molecule type" value="Genomic_DNA"/>
</dbReference>